<dbReference type="OrthoDB" id="9759601at2"/>
<accession>A0A172ZD33</accession>
<name>A0A172ZD33_9BACL</name>
<dbReference type="AlphaFoldDB" id="A0A172ZD33"/>
<feature type="transmembrane region" description="Helical" evidence="5">
    <location>
        <begin position="12"/>
        <end position="32"/>
    </location>
</feature>
<evidence type="ECO:0000259" key="6">
    <source>
        <dbReference type="PROSITE" id="PS50885"/>
    </source>
</evidence>
<sequence length="522" mass="59163">MNEYQKFLRQVLFNYILGSLIAVMVVGGLLVWNTVDTSVLQSMRMIDIMLISFVFMLIVEGLVFRKHIQPIRDAMREEKPTQQQLEHAYNQLHRFPKLSMYRIMLPHFLGLTVPSMILFAFAMNSGWIIIPAYYLWIGIAGALMVASMHAFIEFFLTSSAIRPMLIAVKERLKTLYGQETLLLGKVHLTVRRKFQLSIFLIGVFPIMLFSLAAQIRLQEITGMEASEYWSWAGMVIVVSIAFSIVGAQLLARDVEHPINNLYNAMSRIKDGDFSADALDYYSDDFSLLISGFNHMVQGLKMRDERNQLLLDSYFATLAAALDARDPYTAGHSLRVAEYALAIGKRAGLCAYDLDQLRKTALLHDIGKIGVQDSVLLKDGKLTDEEFDQIKKHPEMGESILRQVEPADAMRPYLPGVRSHHERFDGRGYPDGLAGYHIPLFGRIIAVADAFDAMTSDRPYRKGMPKIKAISILEEGRGTQWDPQLATLFIEHYHSTEEAKASLPDTKESDIPKYPNKEKDLIS</sequence>
<feature type="domain" description="HD-GYP" evidence="8">
    <location>
        <begin position="306"/>
        <end position="504"/>
    </location>
</feature>
<dbReference type="CDD" id="cd06225">
    <property type="entry name" value="HAMP"/>
    <property type="match status" value="1"/>
</dbReference>
<evidence type="ECO:0008006" key="11">
    <source>
        <dbReference type="Google" id="ProtNLM"/>
    </source>
</evidence>
<dbReference type="Pfam" id="PF00672">
    <property type="entry name" value="HAMP"/>
    <property type="match status" value="1"/>
</dbReference>
<comment type="subcellular location">
    <subcellularLocation>
        <location evidence="1">Cell membrane</location>
    </subcellularLocation>
</comment>
<feature type="transmembrane region" description="Helical" evidence="5">
    <location>
        <begin position="196"/>
        <end position="216"/>
    </location>
</feature>
<dbReference type="InterPro" id="IPR006674">
    <property type="entry name" value="HD_domain"/>
</dbReference>
<dbReference type="GO" id="GO:0005886">
    <property type="term" value="C:plasma membrane"/>
    <property type="evidence" value="ECO:0007669"/>
    <property type="project" value="UniProtKB-SubCell"/>
</dbReference>
<dbReference type="PROSITE" id="PS51831">
    <property type="entry name" value="HD"/>
    <property type="match status" value="1"/>
</dbReference>
<keyword evidence="5" id="KW-1133">Transmembrane helix</keyword>
<evidence type="ECO:0000256" key="4">
    <source>
        <dbReference type="SAM" id="MobiDB-lite"/>
    </source>
</evidence>
<dbReference type="STRING" id="1616788.AR543_04945"/>
<keyword evidence="3 5" id="KW-0472">Membrane</keyword>
<feature type="transmembrane region" description="Helical" evidence="5">
    <location>
        <begin position="228"/>
        <end position="251"/>
    </location>
</feature>
<evidence type="ECO:0000259" key="7">
    <source>
        <dbReference type="PROSITE" id="PS51831"/>
    </source>
</evidence>
<feature type="region of interest" description="Disordered" evidence="4">
    <location>
        <begin position="498"/>
        <end position="522"/>
    </location>
</feature>
<dbReference type="GO" id="GO:0007165">
    <property type="term" value="P:signal transduction"/>
    <property type="evidence" value="ECO:0007669"/>
    <property type="project" value="InterPro"/>
</dbReference>
<protein>
    <recommendedName>
        <fullName evidence="11">Chemotaxis protein CheY</fullName>
    </recommendedName>
</protein>
<dbReference type="SMART" id="SM00304">
    <property type="entry name" value="HAMP"/>
    <property type="match status" value="1"/>
</dbReference>
<proteinExistence type="predicted"/>
<dbReference type="PANTHER" id="PTHR43155">
    <property type="entry name" value="CYCLIC DI-GMP PHOSPHODIESTERASE PA4108-RELATED"/>
    <property type="match status" value="1"/>
</dbReference>
<dbReference type="InterPro" id="IPR003660">
    <property type="entry name" value="HAMP_dom"/>
</dbReference>
<feature type="domain" description="HAMP" evidence="6">
    <location>
        <begin position="252"/>
        <end position="304"/>
    </location>
</feature>
<evidence type="ECO:0000313" key="9">
    <source>
        <dbReference type="EMBL" id="ANF95423.1"/>
    </source>
</evidence>
<dbReference type="PROSITE" id="PS50885">
    <property type="entry name" value="HAMP"/>
    <property type="match status" value="1"/>
</dbReference>
<dbReference type="EMBL" id="CP013023">
    <property type="protein sequence ID" value="ANF95423.1"/>
    <property type="molecule type" value="Genomic_DNA"/>
</dbReference>
<reference evidence="10" key="1">
    <citation type="submission" date="2015-10" db="EMBL/GenBank/DDBJ databases">
        <title>Genome of Paenibacillus bovis sp. nov.</title>
        <authorList>
            <person name="Wu Z."/>
            <person name="Gao C."/>
            <person name="Liu Z."/>
            <person name="Zheng H."/>
        </authorList>
    </citation>
    <scope>NUCLEOTIDE SEQUENCE [LARGE SCALE GENOMIC DNA]</scope>
    <source>
        <strain evidence="10">BD3526</strain>
    </source>
</reference>
<dbReference type="SUPFAM" id="SSF158472">
    <property type="entry name" value="HAMP domain-like"/>
    <property type="match status" value="1"/>
</dbReference>
<dbReference type="PANTHER" id="PTHR43155:SF2">
    <property type="entry name" value="CYCLIC DI-GMP PHOSPHODIESTERASE PA4108"/>
    <property type="match status" value="1"/>
</dbReference>
<evidence type="ECO:0000313" key="10">
    <source>
        <dbReference type="Proteomes" id="UP000078148"/>
    </source>
</evidence>
<dbReference type="InterPro" id="IPR037522">
    <property type="entry name" value="HD_GYP_dom"/>
</dbReference>
<organism evidence="9 10">
    <name type="scientific">Paenibacillus bovis</name>
    <dbReference type="NCBI Taxonomy" id="1616788"/>
    <lineage>
        <taxon>Bacteria</taxon>
        <taxon>Bacillati</taxon>
        <taxon>Bacillota</taxon>
        <taxon>Bacilli</taxon>
        <taxon>Bacillales</taxon>
        <taxon>Paenibacillaceae</taxon>
        <taxon>Paenibacillus</taxon>
    </lineage>
</organism>
<feature type="domain" description="HD" evidence="7">
    <location>
        <begin position="328"/>
        <end position="453"/>
    </location>
</feature>
<keyword evidence="10" id="KW-1185">Reference proteome</keyword>
<evidence type="ECO:0000256" key="1">
    <source>
        <dbReference type="ARBA" id="ARBA00004236"/>
    </source>
</evidence>
<dbReference type="InterPro" id="IPR003607">
    <property type="entry name" value="HD/PDEase_dom"/>
</dbReference>
<keyword evidence="5" id="KW-0812">Transmembrane</keyword>
<evidence type="ECO:0000259" key="8">
    <source>
        <dbReference type="PROSITE" id="PS51832"/>
    </source>
</evidence>
<dbReference type="Gene3D" id="6.10.340.10">
    <property type="match status" value="1"/>
</dbReference>
<keyword evidence="2" id="KW-1003">Cell membrane</keyword>
<feature type="transmembrane region" description="Helical" evidence="5">
    <location>
        <begin position="44"/>
        <end position="64"/>
    </location>
</feature>
<dbReference type="SUPFAM" id="SSF109604">
    <property type="entry name" value="HD-domain/PDEase-like"/>
    <property type="match status" value="1"/>
</dbReference>
<reference evidence="9 10" key="2">
    <citation type="journal article" date="2016" name="Int. J. Syst. Evol. Microbiol.">
        <title>Paenibacillus bovis sp. nov., isolated from raw yak (Bos grunniens) milk.</title>
        <authorList>
            <person name="Gao C."/>
            <person name="Han J."/>
            <person name="Liu Z."/>
            <person name="Xu X."/>
            <person name="Hang F."/>
            <person name="Wu Z."/>
        </authorList>
    </citation>
    <scope>NUCLEOTIDE SEQUENCE [LARGE SCALE GENOMIC DNA]</scope>
    <source>
        <strain evidence="9 10">BD3526</strain>
    </source>
</reference>
<evidence type="ECO:0000256" key="5">
    <source>
        <dbReference type="SAM" id="Phobius"/>
    </source>
</evidence>
<dbReference type="PROSITE" id="PS51832">
    <property type="entry name" value="HD_GYP"/>
    <property type="match status" value="1"/>
</dbReference>
<feature type="transmembrane region" description="Helical" evidence="5">
    <location>
        <begin position="133"/>
        <end position="156"/>
    </location>
</feature>
<dbReference type="Gene3D" id="1.10.3210.10">
    <property type="entry name" value="Hypothetical protein af1432"/>
    <property type="match status" value="1"/>
</dbReference>
<evidence type="ECO:0000256" key="3">
    <source>
        <dbReference type="ARBA" id="ARBA00023136"/>
    </source>
</evidence>
<dbReference type="CDD" id="cd00077">
    <property type="entry name" value="HDc"/>
    <property type="match status" value="1"/>
</dbReference>
<dbReference type="SMART" id="SM00471">
    <property type="entry name" value="HDc"/>
    <property type="match status" value="1"/>
</dbReference>
<dbReference type="Pfam" id="PF13487">
    <property type="entry name" value="HD_5"/>
    <property type="match status" value="1"/>
</dbReference>
<dbReference type="RefSeq" id="WP_064505556.1">
    <property type="nucleotide sequence ID" value="NZ_CP013023.1"/>
</dbReference>
<evidence type="ECO:0000256" key="2">
    <source>
        <dbReference type="ARBA" id="ARBA00022475"/>
    </source>
</evidence>
<feature type="transmembrane region" description="Helical" evidence="5">
    <location>
        <begin position="103"/>
        <end position="121"/>
    </location>
</feature>
<gene>
    <name evidence="9" type="ORF">AR543_04945</name>
</gene>
<dbReference type="KEGG" id="pbv:AR543_04945"/>
<dbReference type="Proteomes" id="UP000078148">
    <property type="component" value="Chromosome"/>
</dbReference>